<feature type="transmembrane region" description="Helical" evidence="10">
    <location>
        <begin position="422"/>
        <end position="444"/>
    </location>
</feature>
<dbReference type="PANTHER" id="PTHR43823">
    <property type="entry name" value="SPORULATION PROTEIN YKVU"/>
    <property type="match status" value="1"/>
</dbReference>
<dbReference type="GO" id="GO:0046677">
    <property type="term" value="P:response to antibiotic"/>
    <property type="evidence" value="ECO:0007669"/>
    <property type="project" value="UniProtKB-KW"/>
</dbReference>
<evidence type="ECO:0000256" key="2">
    <source>
        <dbReference type="ARBA" id="ARBA00008417"/>
    </source>
</evidence>
<keyword evidence="5" id="KW-1003">Cell membrane</keyword>
<evidence type="ECO:0000256" key="1">
    <source>
        <dbReference type="ARBA" id="ARBA00004651"/>
    </source>
</evidence>
<evidence type="ECO:0000256" key="10">
    <source>
        <dbReference type="SAM" id="Phobius"/>
    </source>
</evidence>
<keyword evidence="4" id="KW-0813">Transport</keyword>
<evidence type="ECO:0000313" key="12">
    <source>
        <dbReference type="Proteomes" id="UP000824201"/>
    </source>
</evidence>
<name>A0A9D1EC70_9FIRM</name>
<dbReference type="AlphaFoldDB" id="A0A9D1EC70"/>
<reference evidence="11" key="2">
    <citation type="journal article" date="2021" name="PeerJ">
        <title>Extensive microbial diversity within the chicken gut microbiome revealed by metagenomics and culture.</title>
        <authorList>
            <person name="Gilroy R."/>
            <person name="Ravi A."/>
            <person name="Getino M."/>
            <person name="Pursley I."/>
            <person name="Horton D.L."/>
            <person name="Alikhan N.F."/>
            <person name="Baker D."/>
            <person name="Gharbi K."/>
            <person name="Hall N."/>
            <person name="Watson M."/>
            <person name="Adriaenssens E.M."/>
            <person name="Foster-Nyarko E."/>
            <person name="Jarju S."/>
            <person name="Secka A."/>
            <person name="Antonio M."/>
            <person name="Oren A."/>
            <person name="Chaudhuri R.R."/>
            <person name="La Ragione R."/>
            <person name="Hildebrand F."/>
            <person name="Pallen M.J."/>
        </authorList>
    </citation>
    <scope>NUCLEOTIDE SEQUENCE</scope>
    <source>
        <strain evidence="11">ChiW13-3771</strain>
    </source>
</reference>
<keyword evidence="7 10" id="KW-1133">Transmembrane helix</keyword>
<feature type="transmembrane region" description="Helical" evidence="10">
    <location>
        <begin position="362"/>
        <end position="380"/>
    </location>
</feature>
<keyword evidence="9" id="KW-0046">Antibiotic resistance</keyword>
<accession>A0A9D1EC70</accession>
<dbReference type="GO" id="GO:0042910">
    <property type="term" value="F:xenobiotic transmembrane transporter activity"/>
    <property type="evidence" value="ECO:0007669"/>
    <property type="project" value="InterPro"/>
</dbReference>
<dbReference type="GO" id="GO:0015297">
    <property type="term" value="F:antiporter activity"/>
    <property type="evidence" value="ECO:0007669"/>
    <property type="project" value="InterPro"/>
</dbReference>
<protein>
    <recommendedName>
        <fullName evidence="3">Multidrug export protein MepA</fullName>
    </recommendedName>
</protein>
<comment type="caution">
    <text evidence="11">The sequence shown here is derived from an EMBL/GenBank/DDBJ whole genome shotgun (WGS) entry which is preliminary data.</text>
</comment>
<comment type="subcellular location">
    <subcellularLocation>
        <location evidence="1">Cell membrane</location>
        <topology evidence="1">Multi-pass membrane protein</topology>
    </subcellularLocation>
</comment>
<proteinExistence type="inferred from homology"/>
<dbReference type="InterPro" id="IPR048279">
    <property type="entry name" value="MdtK-like"/>
</dbReference>
<dbReference type="PANTHER" id="PTHR43823:SF3">
    <property type="entry name" value="MULTIDRUG EXPORT PROTEIN MEPA"/>
    <property type="match status" value="1"/>
</dbReference>
<dbReference type="EMBL" id="DVHN01000017">
    <property type="protein sequence ID" value="HIR87666.1"/>
    <property type="molecule type" value="Genomic_DNA"/>
</dbReference>
<keyword evidence="6 10" id="KW-0812">Transmembrane</keyword>
<evidence type="ECO:0000256" key="8">
    <source>
        <dbReference type="ARBA" id="ARBA00023136"/>
    </source>
</evidence>
<feature type="transmembrane region" description="Helical" evidence="10">
    <location>
        <begin position="141"/>
        <end position="158"/>
    </location>
</feature>
<evidence type="ECO:0000256" key="9">
    <source>
        <dbReference type="ARBA" id="ARBA00023251"/>
    </source>
</evidence>
<dbReference type="Proteomes" id="UP000824201">
    <property type="component" value="Unassembled WGS sequence"/>
</dbReference>
<organism evidence="11 12">
    <name type="scientific">Candidatus Fimimorpha faecalis</name>
    <dbReference type="NCBI Taxonomy" id="2840824"/>
    <lineage>
        <taxon>Bacteria</taxon>
        <taxon>Bacillati</taxon>
        <taxon>Bacillota</taxon>
        <taxon>Clostridia</taxon>
        <taxon>Eubacteriales</taxon>
        <taxon>Candidatus Fimimorpha</taxon>
    </lineage>
</organism>
<feature type="transmembrane region" description="Helical" evidence="10">
    <location>
        <begin position="199"/>
        <end position="220"/>
    </location>
</feature>
<reference evidence="11" key="1">
    <citation type="submission" date="2020-10" db="EMBL/GenBank/DDBJ databases">
        <authorList>
            <person name="Gilroy R."/>
        </authorList>
    </citation>
    <scope>NUCLEOTIDE SEQUENCE</scope>
    <source>
        <strain evidence="11">ChiW13-3771</strain>
    </source>
</reference>
<gene>
    <name evidence="11" type="ORF">IAC96_01825</name>
</gene>
<feature type="transmembrane region" description="Helical" evidence="10">
    <location>
        <begin position="98"/>
        <end position="121"/>
    </location>
</feature>
<keyword evidence="8 10" id="KW-0472">Membrane</keyword>
<evidence type="ECO:0000313" key="11">
    <source>
        <dbReference type="EMBL" id="HIR87666.1"/>
    </source>
</evidence>
<dbReference type="GO" id="GO:0005886">
    <property type="term" value="C:plasma membrane"/>
    <property type="evidence" value="ECO:0007669"/>
    <property type="project" value="UniProtKB-SubCell"/>
</dbReference>
<evidence type="ECO:0000256" key="6">
    <source>
        <dbReference type="ARBA" id="ARBA00022692"/>
    </source>
</evidence>
<feature type="transmembrane region" description="Helical" evidence="10">
    <location>
        <begin position="170"/>
        <end position="193"/>
    </location>
</feature>
<comment type="similarity">
    <text evidence="2">Belongs to the multi antimicrobial extrusion (MATE) (TC 2.A.66.1) family. MepA subfamily.</text>
</comment>
<evidence type="ECO:0000256" key="7">
    <source>
        <dbReference type="ARBA" id="ARBA00022989"/>
    </source>
</evidence>
<evidence type="ECO:0000256" key="4">
    <source>
        <dbReference type="ARBA" id="ARBA00022448"/>
    </source>
</evidence>
<feature type="transmembrane region" description="Helical" evidence="10">
    <location>
        <begin position="392"/>
        <end position="416"/>
    </location>
</feature>
<feature type="transmembrane region" description="Helical" evidence="10">
    <location>
        <begin position="53"/>
        <end position="77"/>
    </location>
</feature>
<feature type="transmembrane region" description="Helical" evidence="10">
    <location>
        <begin position="321"/>
        <end position="342"/>
    </location>
</feature>
<dbReference type="InterPro" id="IPR045070">
    <property type="entry name" value="MATE_MepA-like"/>
</dbReference>
<dbReference type="InterPro" id="IPR002528">
    <property type="entry name" value="MATE_fam"/>
</dbReference>
<sequence length="456" mass="49530">MMKNKKQTDLGSGSVGKLLFQLALPAITAQIVNVLYNMVDRMYIGHIPEIGAAALTGVGVCFPIIMIISAFAALVAMGGAPRASIMLGKGDKEAAEKILGNCTTATFVSGIVLTVVFLIFGRDLLLVFGASENTIQYAVDYIQIYACGTLFVQIALGLNNFITSQGFATISMLSVVIGAVANIILDPIFIFVFNMGVKGAALATILSQALSAFWVLRFLMGKKTILRIKKQYLKIEPKTYLPCLALGMSPFVMQSTESIISVCFNSSLLKYGGDIAVGSMTILSSIMQFSMLPLQGLTQGAQPIISFNYGARKAERVKKAFFLQLISCVVFSGLIWAIAMFAPNLFIGIFTPDPDLTVYTKWAIRIYMAVSIIFGLQIGCQQTFVAIGNAKVSLFLAVLRKIILLIPLIFLLPNFFEDKAMAVFLAEPVADVIAVTTTVCMFTFQFRKTMKELNAK</sequence>
<evidence type="ECO:0000256" key="3">
    <source>
        <dbReference type="ARBA" id="ARBA00022106"/>
    </source>
</evidence>
<evidence type="ECO:0000256" key="5">
    <source>
        <dbReference type="ARBA" id="ARBA00022475"/>
    </source>
</evidence>
<dbReference type="PIRSF" id="PIRSF006603">
    <property type="entry name" value="DinF"/>
    <property type="match status" value="1"/>
</dbReference>
<dbReference type="Pfam" id="PF01554">
    <property type="entry name" value="MatE"/>
    <property type="match status" value="2"/>
</dbReference>
<dbReference type="InterPro" id="IPR051327">
    <property type="entry name" value="MATE_MepA_subfamily"/>
</dbReference>
<dbReference type="CDD" id="cd13143">
    <property type="entry name" value="MATE_MepA_like"/>
    <property type="match status" value="1"/>
</dbReference>
<dbReference type="NCBIfam" id="TIGR00797">
    <property type="entry name" value="matE"/>
    <property type="match status" value="1"/>
</dbReference>